<dbReference type="Proteomes" id="UP001154329">
    <property type="component" value="Chromosome 2"/>
</dbReference>
<gene>
    <name evidence="12" type="ORF">APHIGO_LOCUS4916</name>
</gene>
<evidence type="ECO:0000256" key="5">
    <source>
        <dbReference type="ARBA" id="ARBA00022771"/>
    </source>
</evidence>
<feature type="region of interest" description="Disordered" evidence="10">
    <location>
        <begin position="1"/>
        <end position="56"/>
    </location>
</feature>
<evidence type="ECO:0000259" key="11">
    <source>
        <dbReference type="PROSITE" id="PS50089"/>
    </source>
</evidence>
<dbReference type="Pfam" id="PF00097">
    <property type="entry name" value="zf-C3HC4"/>
    <property type="match status" value="1"/>
</dbReference>
<feature type="domain" description="RING-type" evidence="11">
    <location>
        <begin position="179"/>
        <end position="222"/>
    </location>
</feature>
<dbReference type="PANTHER" id="PTHR12983:SF9">
    <property type="entry name" value="E3 UBIQUITIN-PROTEIN LIGASE RNF10"/>
    <property type="match status" value="1"/>
</dbReference>
<protein>
    <recommendedName>
        <fullName evidence="7">E3 ubiquitin-protein ligase RNF10</fullName>
    </recommendedName>
    <alternativeName>
        <fullName evidence="8">RING finger protein 10</fullName>
    </alternativeName>
</protein>
<feature type="region of interest" description="Disordered" evidence="10">
    <location>
        <begin position="613"/>
        <end position="635"/>
    </location>
</feature>
<evidence type="ECO:0000256" key="2">
    <source>
        <dbReference type="ARBA" id="ARBA00008117"/>
    </source>
</evidence>
<dbReference type="InterPro" id="IPR013083">
    <property type="entry name" value="Znf_RING/FYVE/PHD"/>
</dbReference>
<evidence type="ECO:0000256" key="8">
    <source>
        <dbReference type="ARBA" id="ARBA00035390"/>
    </source>
</evidence>
<dbReference type="InterPro" id="IPR017907">
    <property type="entry name" value="Znf_RING_CS"/>
</dbReference>
<evidence type="ECO:0000313" key="12">
    <source>
        <dbReference type="EMBL" id="CAH1722793.1"/>
    </source>
</evidence>
<dbReference type="Gene3D" id="3.30.40.10">
    <property type="entry name" value="Zinc/RING finger domain, C3HC4 (zinc finger)"/>
    <property type="match status" value="1"/>
</dbReference>
<reference evidence="12" key="2">
    <citation type="submission" date="2022-10" db="EMBL/GenBank/DDBJ databases">
        <authorList>
            <consortium name="ENA_rothamsted_submissions"/>
            <consortium name="culmorum"/>
            <person name="King R."/>
        </authorList>
    </citation>
    <scope>NUCLEOTIDE SEQUENCE</scope>
</reference>
<keyword evidence="3" id="KW-0963">Cytoplasm</keyword>
<evidence type="ECO:0000256" key="1">
    <source>
        <dbReference type="ARBA" id="ARBA00004496"/>
    </source>
</evidence>
<dbReference type="SUPFAM" id="SSF57850">
    <property type="entry name" value="RING/U-box"/>
    <property type="match status" value="1"/>
</dbReference>
<dbReference type="EMBL" id="OU899035">
    <property type="protein sequence ID" value="CAH1722793.1"/>
    <property type="molecule type" value="Genomic_DNA"/>
</dbReference>
<evidence type="ECO:0000256" key="6">
    <source>
        <dbReference type="ARBA" id="ARBA00022833"/>
    </source>
</evidence>
<evidence type="ECO:0000313" key="13">
    <source>
        <dbReference type="Proteomes" id="UP001154329"/>
    </source>
</evidence>
<evidence type="ECO:0000256" key="9">
    <source>
        <dbReference type="PROSITE-ProRule" id="PRU00175"/>
    </source>
</evidence>
<proteinExistence type="inferred from homology"/>
<feature type="compositionally biased region" description="Low complexity" evidence="10">
    <location>
        <begin position="618"/>
        <end position="632"/>
    </location>
</feature>
<dbReference type="GO" id="GO:0005737">
    <property type="term" value="C:cytoplasm"/>
    <property type="evidence" value="ECO:0007669"/>
    <property type="project" value="UniProtKB-SubCell"/>
</dbReference>
<comment type="subcellular location">
    <subcellularLocation>
        <location evidence="1">Cytoplasm</location>
    </subcellularLocation>
</comment>
<name>A0A9P0NGX2_APHGO</name>
<evidence type="ECO:0000256" key="7">
    <source>
        <dbReference type="ARBA" id="ARBA00035131"/>
    </source>
</evidence>
<comment type="similarity">
    <text evidence="2">Belongs to the RNF10 family.</text>
</comment>
<feature type="compositionally biased region" description="Basic and acidic residues" evidence="10">
    <location>
        <begin position="1"/>
        <end position="11"/>
    </location>
</feature>
<dbReference type="InterPro" id="IPR039739">
    <property type="entry name" value="MAG2/RNF10"/>
</dbReference>
<sequence>MSDNRQMERKLNVPAPKSLLQVNSKTDAKKSTDSSNSKHSNRRNGKAVNIQPQRVEANRNISFKKNSNNSKQPQPRASLFCRKKSSEVTESLNDVDDDDILPVLRHMDHNNKWNMRSGYGSRKKEFPQKFNVKHFLIANCQFVVKFGKDYSQWMFDQDEIVDWDCIEQIKMFSTQFIKCPICMDIPITPKMTCCGHIYCWPCILRYLDINEELDNAGCPICHSRILKKELKSVEIIIKEECCVGQSITLQLMKRARNSLQAYPMSELRKNNFKPSDDIPLSACESNYSTAYSRLLIGYKSLILNILNQEREALVLLLDYWETEDAEKKYIFEALELLSKREDILMNQEPNLEIKKTNCESMNPAINANLGSPPSSSLQSQLKNFLEIPGCSHNVANVLDESPKSHIKEMKTNLNDFNNVDKEVLQKKPAKKDFFFYQALDGQHIYLSAVNVEMLECMFGSLENSPQQIDAIVIEKQSLSMTEASRKRYRFLLHLPITTVFEWVELDLSNIVSQETLFIFKTNLDEKKAIRDRRARDEQRLAKRIEERNSKKELPLPEWHNRSLFPECGYDPFADKSMVPLSKSIGITSTSDHAIVNTSNGSPSNLSFAKALQNENTASNSSSSDHVSPNVSSQWPILGSRPNSMSMNNILEDAVTNMSLHGIDNSKSKNKKKKRSKYEPIF</sequence>
<dbReference type="AlphaFoldDB" id="A0A9P0NGX2"/>
<dbReference type="SMART" id="SM00184">
    <property type="entry name" value="RING"/>
    <property type="match status" value="1"/>
</dbReference>
<keyword evidence="6" id="KW-0862">Zinc</keyword>
<organism evidence="12 13">
    <name type="scientific">Aphis gossypii</name>
    <name type="common">Cotton aphid</name>
    <dbReference type="NCBI Taxonomy" id="80765"/>
    <lineage>
        <taxon>Eukaryota</taxon>
        <taxon>Metazoa</taxon>
        <taxon>Ecdysozoa</taxon>
        <taxon>Arthropoda</taxon>
        <taxon>Hexapoda</taxon>
        <taxon>Insecta</taxon>
        <taxon>Pterygota</taxon>
        <taxon>Neoptera</taxon>
        <taxon>Paraneoptera</taxon>
        <taxon>Hemiptera</taxon>
        <taxon>Sternorrhyncha</taxon>
        <taxon>Aphidomorpha</taxon>
        <taxon>Aphidoidea</taxon>
        <taxon>Aphididae</taxon>
        <taxon>Aphidini</taxon>
        <taxon>Aphis</taxon>
        <taxon>Aphis</taxon>
    </lineage>
</organism>
<dbReference type="PANTHER" id="PTHR12983">
    <property type="entry name" value="RING FINGER 10 FAMILY MEMBER"/>
    <property type="match status" value="1"/>
</dbReference>
<keyword evidence="5 9" id="KW-0863">Zinc-finger</keyword>
<keyword evidence="4" id="KW-0479">Metal-binding</keyword>
<keyword evidence="13" id="KW-1185">Reference proteome</keyword>
<dbReference type="GO" id="GO:0000976">
    <property type="term" value="F:transcription cis-regulatory region binding"/>
    <property type="evidence" value="ECO:0007669"/>
    <property type="project" value="TreeGrafter"/>
</dbReference>
<evidence type="ECO:0000256" key="3">
    <source>
        <dbReference type="ARBA" id="ARBA00022490"/>
    </source>
</evidence>
<dbReference type="GO" id="GO:0045944">
    <property type="term" value="P:positive regulation of transcription by RNA polymerase II"/>
    <property type="evidence" value="ECO:0007669"/>
    <property type="project" value="TreeGrafter"/>
</dbReference>
<dbReference type="InterPro" id="IPR018957">
    <property type="entry name" value="Znf_C3HC4_RING-type"/>
</dbReference>
<dbReference type="InterPro" id="IPR001841">
    <property type="entry name" value="Znf_RING"/>
</dbReference>
<feature type="region of interest" description="Disordered" evidence="10">
    <location>
        <begin position="660"/>
        <end position="681"/>
    </location>
</feature>
<evidence type="ECO:0000256" key="10">
    <source>
        <dbReference type="SAM" id="MobiDB-lite"/>
    </source>
</evidence>
<dbReference type="PROSITE" id="PS00518">
    <property type="entry name" value="ZF_RING_1"/>
    <property type="match status" value="1"/>
</dbReference>
<dbReference type="GO" id="GO:0008270">
    <property type="term" value="F:zinc ion binding"/>
    <property type="evidence" value="ECO:0007669"/>
    <property type="project" value="UniProtKB-KW"/>
</dbReference>
<reference evidence="12" key="1">
    <citation type="submission" date="2022-02" db="EMBL/GenBank/DDBJ databases">
        <authorList>
            <person name="King R."/>
        </authorList>
    </citation>
    <scope>NUCLEOTIDE SEQUENCE</scope>
</reference>
<dbReference type="PROSITE" id="PS50089">
    <property type="entry name" value="ZF_RING_2"/>
    <property type="match status" value="1"/>
</dbReference>
<evidence type="ECO:0000256" key="4">
    <source>
        <dbReference type="ARBA" id="ARBA00022723"/>
    </source>
</evidence>
<accession>A0A9P0NGX2</accession>